<evidence type="ECO:0000313" key="2">
    <source>
        <dbReference type="EMBL" id="SPO39636.1"/>
    </source>
</evidence>
<dbReference type="AlphaFoldDB" id="A0A5C3F6J0"/>
<feature type="compositionally biased region" description="Pro residues" evidence="1">
    <location>
        <begin position="217"/>
        <end position="226"/>
    </location>
</feature>
<proteinExistence type="predicted"/>
<accession>A0A5C3F6J0</accession>
<keyword evidence="3" id="KW-1185">Reference proteome</keyword>
<gene>
    <name evidence="2" type="ORF">PSFLO_05117</name>
</gene>
<reference evidence="2 3" key="1">
    <citation type="submission" date="2018-03" db="EMBL/GenBank/DDBJ databases">
        <authorList>
            <person name="Guldener U."/>
        </authorList>
    </citation>
    <scope>NUCLEOTIDE SEQUENCE [LARGE SCALE GENOMIC DNA]</scope>
    <source>
        <strain evidence="2 3">DAOM196992</strain>
    </source>
</reference>
<protein>
    <submittedName>
        <fullName evidence="2">Uncharacterized protein</fullName>
    </submittedName>
</protein>
<dbReference type="Proteomes" id="UP000323386">
    <property type="component" value="Unassembled WGS sequence"/>
</dbReference>
<evidence type="ECO:0000313" key="3">
    <source>
        <dbReference type="Proteomes" id="UP000323386"/>
    </source>
</evidence>
<organism evidence="2 3">
    <name type="scientific">Pseudozyma flocculosa</name>
    <dbReference type="NCBI Taxonomy" id="84751"/>
    <lineage>
        <taxon>Eukaryota</taxon>
        <taxon>Fungi</taxon>
        <taxon>Dikarya</taxon>
        <taxon>Basidiomycota</taxon>
        <taxon>Ustilaginomycotina</taxon>
        <taxon>Ustilaginomycetes</taxon>
        <taxon>Ustilaginales</taxon>
        <taxon>Ustilaginaceae</taxon>
        <taxon>Pseudozyma</taxon>
    </lineage>
</organism>
<feature type="region of interest" description="Disordered" evidence="1">
    <location>
        <begin position="153"/>
        <end position="229"/>
    </location>
</feature>
<dbReference type="EMBL" id="OOIP01000015">
    <property type="protein sequence ID" value="SPO39636.1"/>
    <property type="molecule type" value="Genomic_DNA"/>
</dbReference>
<sequence length="287" mass="31125">MSLPSRCPSRPLPFFAHLACLLTPQLCNRFCNAMPENSDGWGCKARATPTLTRARFFLAELARQLPASETGRGPTEHFCHPALLPPPPTTTISHSAQPCPALVLRPQPYSQKSAISYGIFGRPPTALGRPYPTQKNGPFCLRQLRRPCARALAPLPPRPLQNPSATHPSLLPSCHHHPIPAATTSQHPPAPATIRQPAISQPSASQHPPAKRSQPPASRPSQPPGELPAAAAPHCLLSPCCRRQSLEMLERASPTFPMIEITDCRASTPFRLRAQPLPMPAGLLPLW</sequence>
<name>A0A5C3F6J0_9BASI</name>
<evidence type="ECO:0000256" key="1">
    <source>
        <dbReference type="SAM" id="MobiDB-lite"/>
    </source>
</evidence>